<organism evidence="2 5">
    <name type="scientific">Syntrophobotulus glycolicus (strain DSM 8271 / FlGlyR)</name>
    <dbReference type="NCBI Taxonomy" id="645991"/>
    <lineage>
        <taxon>Bacteria</taxon>
        <taxon>Bacillati</taxon>
        <taxon>Bacillota</taxon>
        <taxon>Clostridia</taxon>
        <taxon>Eubacteriales</taxon>
        <taxon>Desulfitobacteriaceae</taxon>
        <taxon>Syntrophobotulus</taxon>
    </lineage>
</organism>
<dbReference type="KEGG" id="sgy:Sgly_0559"/>
<dbReference type="EMBL" id="CP002547">
    <property type="protein sequence ID" value="ADY57214.1"/>
    <property type="molecule type" value="Genomic_DNA"/>
</dbReference>
<dbReference type="Proteomes" id="UP000007488">
    <property type="component" value="Chromosome"/>
</dbReference>
<dbReference type="AlphaFoldDB" id="F0SWN7"/>
<reference evidence="5" key="2">
    <citation type="submission" date="2011-02" db="EMBL/GenBank/DDBJ databases">
        <title>The complete genome of Syntrophobotulus glycolicus DSM 8271.</title>
        <authorList>
            <person name="Lucas S."/>
            <person name="Copeland A."/>
            <person name="Lapidus A."/>
            <person name="Bruce D."/>
            <person name="Goodwin L."/>
            <person name="Pitluck S."/>
            <person name="Kyrpides N."/>
            <person name="Mavromatis K."/>
            <person name="Pagani I."/>
            <person name="Ivanova N."/>
            <person name="Mikhailova N."/>
            <person name="Chertkov O."/>
            <person name="Held B."/>
            <person name="Detter J.C."/>
            <person name="Tapia R."/>
            <person name="Han C."/>
            <person name="Land M."/>
            <person name="Hauser L."/>
            <person name="Markowitz V."/>
            <person name="Cheng J.-F."/>
            <person name="Hugenholtz P."/>
            <person name="Woyke T."/>
            <person name="Wu D."/>
            <person name="Spring S."/>
            <person name="Schroeder M."/>
            <person name="Brambilla E."/>
            <person name="Klenk H.-P."/>
            <person name="Eisen J.A."/>
        </authorList>
    </citation>
    <scope>NUCLEOTIDE SEQUENCE [LARGE SCALE GENOMIC DNA]</scope>
    <source>
        <strain evidence="5">DSM 8271 / FlGlyR</strain>
    </source>
</reference>
<keyword evidence="5" id="KW-1185">Reference proteome</keyword>
<name>F0SWN7_SYNGF</name>
<dbReference type="HOGENOM" id="CLU_179339_0_0_9"/>
<evidence type="ECO:0000313" key="1">
    <source>
        <dbReference type="EMBL" id="ADY54924.1"/>
    </source>
</evidence>
<dbReference type="KEGG" id="sgy:Sgly_3120"/>
<dbReference type="KEGG" id="sgy:Sgly_2598"/>
<dbReference type="EMBL" id="CP002547">
    <property type="protein sequence ID" value="ADY57386.1"/>
    <property type="molecule type" value="Genomic_DNA"/>
</dbReference>
<reference evidence="2 5" key="1">
    <citation type="journal article" date="2011" name="Stand. Genomic Sci.">
        <title>Complete genome sequence of Syntrophobotulus glycolicus type strain (FlGlyR).</title>
        <authorList>
            <person name="Han C."/>
            <person name="Mwirichia R."/>
            <person name="Chertkov O."/>
            <person name="Held B."/>
            <person name="Lapidus A."/>
            <person name="Nolan M."/>
            <person name="Lucas S."/>
            <person name="Hammon N."/>
            <person name="Deshpande S."/>
            <person name="Cheng J.F."/>
            <person name="Tapia R."/>
            <person name="Goodwin L."/>
            <person name="Pitluck S."/>
            <person name="Huntemann M."/>
            <person name="Liolios K."/>
            <person name="Ivanova N."/>
            <person name="Pagani I."/>
            <person name="Mavromatis K."/>
            <person name="Ovchinikova G."/>
            <person name="Pati A."/>
            <person name="Chen A."/>
            <person name="Palaniappan K."/>
            <person name="Land M."/>
            <person name="Hauser L."/>
            <person name="Brambilla E.M."/>
            <person name="Rohde M."/>
            <person name="Spring S."/>
            <person name="Sikorski J."/>
            <person name="Goker M."/>
            <person name="Woyke T."/>
            <person name="Bristow J."/>
            <person name="Eisen J.A."/>
            <person name="Markowitz V."/>
            <person name="Hugenholtz P."/>
            <person name="Kyrpides N.C."/>
            <person name="Klenk H.P."/>
            <person name="Detter J.C."/>
        </authorList>
    </citation>
    <scope>NUCLEOTIDE SEQUENCE [LARGE SCALE GENOMIC DNA]</scope>
    <source>
        <strain evidence="2">DSM 8271</strain>
        <strain evidence="5">DSM 8271 / FlGlyR</strain>
    </source>
</reference>
<proteinExistence type="predicted"/>
<dbReference type="RefSeq" id="WP_013623795.1">
    <property type="nucleotide sequence ID" value="NC_015172.1"/>
</dbReference>
<dbReference type="KEGG" id="sgy:Sgly_2945"/>
<dbReference type="EMBL" id="CP002547">
    <property type="protein sequence ID" value="ADY56877.1"/>
    <property type="molecule type" value="Genomic_DNA"/>
</dbReference>
<evidence type="ECO:0000313" key="3">
    <source>
        <dbReference type="EMBL" id="ADY57214.1"/>
    </source>
</evidence>
<gene>
    <name evidence="1" type="ordered locus">Sgly_0559</name>
    <name evidence="2" type="ordered locus">Sgly_2598</name>
    <name evidence="3" type="ordered locus">Sgly_2945</name>
    <name evidence="4" type="ordered locus">Sgly_3120</name>
</gene>
<sequence length="76" mass="8465">MIGNLFSELVPLCDGDCSGLKDDDFIISGIITGTDKKATIKLTDYGCEYYGDVQELERLREKRCLIRGAFHASEES</sequence>
<protein>
    <submittedName>
        <fullName evidence="2">Uncharacterized protein</fullName>
    </submittedName>
</protein>
<dbReference type="EMBL" id="CP002547">
    <property type="protein sequence ID" value="ADY54924.1"/>
    <property type="molecule type" value="Genomic_DNA"/>
</dbReference>
<dbReference type="eggNOG" id="ENOG5033GY3">
    <property type="taxonomic scope" value="Bacteria"/>
</dbReference>
<evidence type="ECO:0000313" key="2">
    <source>
        <dbReference type="EMBL" id="ADY56877.1"/>
    </source>
</evidence>
<evidence type="ECO:0000313" key="5">
    <source>
        <dbReference type="Proteomes" id="UP000007488"/>
    </source>
</evidence>
<accession>F0SWN7</accession>
<dbReference type="STRING" id="645991.Sgly_0559"/>
<evidence type="ECO:0000313" key="4">
    <source>
        <dbReference type="EMBL" id="ADY57386.1"/>
    </source>
</evidence>